<dbReference type="Gene3D" id="1.10.287.130">
    <property type="match status" value="1"/>
</dbReference>
<evidence type="ECO:0000256" key="5">
    <source>
        <dbReference type="PROSITE-ProRule" id="PRU00169"/>
    </source>
</evidence>
<evidence type="ECO:0000256" key="4">
    <source>
        <dbReference type="ARBA" id="ARBA00022801"/>
    </source>
</evidence>
<evidence type="ECO:0000256" key="1">
    <source>
        <dbReference type="ARBA" id="ARBA00000085"/>
    </source>
</evidence>
<dbReference type="InterPro" id="IPR005467">
    <property type="entry name" value="His_kinase_dom"/>
</dbReference>
<dbReference type="Gene3D" id="3.40.50.2300">
    <property type="match status" value="1"/>
</dbReference>
<reference evidence="10 11" key="1">
    <citation type="submission" date="2017-10" db="EMBL/GenBank/DDBJ databases">
        <authorList>
            <person name="Banno H."/>
            <person name="Chua N.-H."/>
        </authorList>
    </citation>
    <scope>NUCLEOTIDE SEQUENCE [LARGE SCALE GENOMIC DNA]</scope>
    <source>
        <strain evidence="10">Vibrio tapetis CECT4600</strain>
    </source>
</reference>
<accession>A0A2N8Z8S4</accession>
<dbReference type="Proteomes" id="UP000235828">
    <property type="component" value="Chromosome A"/>
</dbReference>
<dbReference type="EMBL" id="LT960611">
    <property type="protein sequence ID" value="SON48311.1"/>
    <property type="molecule type" value="Genomic_DNA"/>
</dbReference>
<dbReference type="InterPro" id="IPR018490">
    <property type="entry name" value="cNMP-bd_dom_sf"/>
</dbReference>
<dbReference type="EC" id="2.7.13.3" evidence="2"/>
<evidence type="ECO:0000259" key="9">
    <source>
        <dbReference type="PROSITE" id="PS50110"/>
    </source>
</evidence>
<dbReference type="AlphaFoldDB" id="A0A2N8Z8S4"/>
<dbReference type="PROSITE" id="PS50042">
    <property type="entry name" value="CNMP_BINDING_3"/>
    <property type="match status" value="1"/>
</dbReference>
<keyword evidence="10" id="KW-0418">Kinase</keyword>
<keyword evidence="10" id="KW-0808">Transferase</keyword>
<evidence type="ECO:0000256" key="6">
    <source>
        <dbReference type="SAM" id="Coils"/>
    </source>
</evidence>
<keyword evidence="11" id="KW-1185">Reference proteome</keyword>
<comment type="catalytic activity">
    <reaction evidence="1">
        <text>ATP + protein L-histidine = ADP + protein N-phospho-L-histidine.</text>
        <dbReference type="EC" id="2.7.13.3"/>
    </reaction>
</comment>
<organism evidence="10 11">
    <name type="scientific">Vibrio tapetis subsp. tapetis</name>
    <dbReference type="NCBI Taxonomy" id="1671868"/>
    <lineage>
        <taxon>Bacteria</taxon>
        <taxon>Pseudomonadati</taxon>
        <taxon>Pseudomonadota</taxon>
        <taxon>Gammaproteobacteria</taxon>
        <taxon>Vibrionales</taxon>
        <taxon>Vibrionaceae</taxon>
        <taxon>Vibrio</taxon>
    </lineage>
</organism>
<feature type="domain" description="Response regulatory" evidence="9">
    <location>
        <begin position="5"/>
        <end position="128"/>
    </location>
</feature>
<dbReference type="SMART" id="SM00387">
    <property type="entry name" value="HATPase_c"/>
    <property type="match status" value="1"/>
</dbReference>
<dbReference type="InterPro" id="IPR003594">
    <property type="entry name" value="HATPase_dom"/>
</dbReference>
<dbReference type="PROSITE" id="PS50110">
    <property type="entry name" value="RESPONSE_REGULATORY"/>
    <property type="match status" value="1"/>
</dbReference>
<dbReference type="SMART" id="SM00100">
    <property type="entry name" value="cNMP"/>
    <property type="match status" value="1"/>
</dbReference>
<dbReference type="SUPFAM" id="SSF52172">
    <property type="entry name" value="CheY-like"/>
    <property type="match status" value="1"/>
</dbReference>
<feature type="coiled-coil region" evidence="6">
    <location>
        <begin position="308"/>
        <end position="335"/>
    </location>
</feature>
<dbReference type="GO" id="GO:0016787">
    <property type="term" value="F:hydrolase activity"/>
    <property type="evidence" value="ECO:0007669"/>
    <property type="project" value="UniProtKB-KW"/>
</dbReference>
<dbReference type="SUPFAM" id="SSF51206">
    <property type="entry name" value="cAMP-binding domain-like"/>
    <property type="match status" value="1"/>
</dbReference>
<dbReference type="PANTHER" id="PTHR43065">
    <property type="entry name" value="SENSOR HISTIDINE KINASE"/>
    <property type="match status" value="1"/>
</dbReference>
<dbReference type="PRINTS" id="PR00344">
    <property type="entry name" value="BCTRLSENSOR"/>
</dbReference>
<dbReference type="OrthoDB" id="9772100at2"/>
<evidence type="ECO:0000256" key="2">
    <source>
        <dbReference type="ARBA" id="ARBA00012438"/>
    </source>
</evidence>
<dbReference type="Pfam" id="PF00027">
    <property type="entry name" value="cNMP_binding"/>
    <property type="match status" value="1"/>
</dbReference>
<proteinExistence type="predicted"/>
<protein>
    <recommendedName>
        <fullName evidence="2">histidine kinase</fullName>
        <ecNumber evidence="2">2.7.13.3</ecNumber>
    </recommendedName>
</protein>
<dbReference type="GO" id="GO:0000155">
    <property type="term" value="F:phosphorelay sensor kinase activity"/>
    <property type="evidence" value="ECO:0007669"/>
    <property type="project" value="InterPro"/>
</dbReference>
<feature type="domain" description="Cyclic nucleotide-binding" evidence="7">
    <location>
        <begin position="202"/>
        <end position="303"/>
    </location>
</feature>
<evidence type="ECO:0000256" key="3">
    <source>
        <dbReference type="ARBA" id="ARBA00022553"/>
    </source>
</evidence>
<dbReference type="InterPro" id="IPR003661">
    <property type="entry name" value="HisK_dim/P_dom"/>
</dbReference>
<dbReference type="PANTHER" id="PTHR43065:SF48">
    <property type="entry name" value="HISTIDINE KINASE"/>
    <property type="match status" value="1"/>
</dbReference>
<evidence type="ECO:0000313" key="10">
    <source>
        <dbReference type="EMBL" id="SON48311.1"/>
    </source>
</evidence>
<dbReference type="CDD" id="cd00075">
    <property type="entry name" value="HATPase"/>
    <property type="match status" value="1"/>
</dbReference>
<dbReference type="InterPro" id="IPR000595">
    <property type="entry name" value="cNMP-bd_dom"/>
</dbReference>
<sequence>MNQYALLFIDNDLHSIEQLRSELSAFSHRFDIYGADSVEEAESNLEFIEKENQIVALVITCDSEEIQGSEFLVQLDKRPSTRSARKILLSDGQDIESILAAVNEGRLDHCITKPFTPNTVHKSAIKELTTFILEKDNEDWLAYSHLLDQNRILRAHIDNRMRSYRAGFIHDFHDLSDTQLAEQVIGSLHEFFTTKDETRAIRSYSADHLLTREGEPNRFLWFITQGEVALYKKDDLGIEREVVRHTKGNIIGGMSFVSGEHSFSTAVTLTQTEVIKLDRDVFSQVMHSNTDLLPLFTNLLLRHFNRRLQRSINTKLELQKTLESLETAHQQLIEREKMAVLGQLVAGVAHELNNPIAAILRGAETLTEKIASLTLGSKQNLTSGLGKQILQDALESRPMSTAEVRQESKQLTLQLGDRQLAKKLVQFNLHQNKPVLDRLLAQSEDLPADIKHLEDYHVTGSTLRSINVCAKRIADMVKGLKGYARQDDEKLHFVDLHEGLEDTLVIFENKLKRFKVTKNYQSIPEVLCQPISLQQVWTNLISNAIDAFPDNGELTISTGIKEIEARHFAEIIVKDNGHGIPEEIMEHIFELNYTTKREGNFGLGIGLSVCQQIVHQHGGWIEVESDAESFTQMRVYLPTHHPDFIDDMTASQQSNKE</sequence>
<dbReference type="Pfam" id="PF02518">
    <property type="entry name" value="HATPase_c"/>
    <property type="match status" value="1"/>
</dbReference>
<dbReference type="SUPFAM" id="SSF47384">
    <property type="entry name" value="Homodimeric domain of signal transducing histidine kinase"/>
    <property type="match status" value="1"/>
</dbReference>
<dbReference type="CDD" id="cd00082">
    <property type="entry name" value="HisKA"/>
    <property type="match status" value="1"/>
</dbReference>
<dbReference type="Gene3D" id="2.60.120.10">
    <property type="entry name" value="Jelly Rolls"/>
    <property type="match status" value="1"/>
</dbReference>
<dbReference type="RefSeq" id="WP_102523854.1">
    <property type="nucleotide sequence ID" value="NZ_LT960611.1"/>
</dbReference>
<dbReference type="SUPFAM" id="SSF55874">
    <property type="entry name" value="ATPase domain of HSP90 chaperone/DNA topoisomerase II/histidine kinase"/>
    <property type="match status" value="1"/>
</dbReference>
<evidence type="ECO:0000313" key="11">
    <source>
        <dbReference type="Proteomes" id="UP000235828"/>
    </source>
</evidence>
<dbReference type="InterPro" id="IPR011006">
    <property type="entry name" value="CheY-like_superfamily"/>
</dbReference>
<keyword evidence="4" id="KW-0378">Hydrolase</keyword>
<dbReference type="InterPro" id="IPR036890">
    <property type="entry name" value="HATPase_C_sf"/>
</dbReference>
<dbReference type="PROSITE" id="PS50109">
    <property type="entry name" value="HIS_KIN"/>
    <property type="match status" value="1"/>
</dbReference>
<dbReference type="InterPro" id="IPR001789">
    <property type="entry name" value="Sig_transdc_resp-reg_receiver"/>
</dbReference>
<dbReference type="InterPro" id="IPR014710">
    <property type="entry name" value="RmlC-like_jellyroll"/>
</dbReference>
<dbReference type="KEGG" id="vta:A0332"/>
<name>A0A2N8Z8S4_9VIBR</name>
<dbReference type="InterPro" id="IPR036097">
    <property type="entry name" value="HisK_dim/P_sf"/>
</dbReference>
<gene>
    <name evidence="10" type="ORF">VTAP4600_A0332</name>
</gene>
<keyword evidence="3" id="KW-0597">Phosphoprotein</keyword>
<comment type="caution">
    <text evidence="5">Lacks conserved residue(s) required for the propagation of feature annotation.</text>
</comment>
<dbReference type="InterPro" id="IPR004358">
    <property type="entry name" value="Sig_transdc_His_kin-like_C"/>
</dbReference>
<keyword evidence="6" id="KW-0175">Coiled coil</keyword>
<dbReference type="CDD" id="cd00038">
    <property type="entry name" value="CAP_ED"/>
    <property type="match status" value="1"/>
</dbReference>
<feature type="domain" description="Histidine kinase" evidence="8">
    <location>
        <begin position="470"/>
        <end position="641"/>
    </location>
</feature>
<evidence type="ECO:0000259" key="8">
    <source>
        <dbReference type="PROSITE" id="PS50109"/>
    </source>
</evidence>
<dbReference type="Gene3D" id="3.30.565.10">
    <property type="entry name" value="Histidine kinase-like ATPase, C-terminal domain"/>
    <property type="match status" value="1"/>
</dbReference>
<evidence type="ECO:0000259" key="7">
    <source>
        <dbReference type="PROSITE" id="PS50042"/>
    </source>
</evidence>